<dbReference type="PANTHER" id="PTHR42776:SF27">
    <property type="entry name" value="DIPEPTIDYL PEPTIDASE FAMILY MEMBER 6"/>
    <property type="match status" value="1"/>
</dbReference>
<feature type="domain" description="Peptidase S9 prolyl oligopeptidase catalytic" evidence="2">
    <location>
        <begin position="406"/>
        <end position="616"/>
    </location>
</feature>
<dbReference type="SUPFAM" id="SSF82171">
    <property type="entry name" value="DPP6 N-terminal domain-like"/>
    <property type="match status" value="1"/>
</dbReference>
<dbReference type="EMBL" id="CP081294">
    <property type="protein sequence ID" value="QZD95058.1"/>
    <property type="molecule type" value="Genomic_DNA"/>
</dbReference>
<name>A0ABX9A723_9SPHN</name>
<keyword evidence="1" id="KW-0378">Hydrolase</keyword>
<evidence type="ECO:0000313" key="4">
    <source>
        <dbReference type="Proteomes" id="UP000824321"/>
    </source>
</evidence>
<dbReference type="Pfam" id="PF00326">
    <property type="entry name" value="Peptidase_S9"/>
    <property type="match status" value="1"/>
</dbReference>
<dbReference type="Gene3D" id="3.40.50.1820">
    <property type="entry name" value="alpha/beta hydrolase"/>
    <property type="match status" value="1"/>
</dbReference>
<proteinExistence type="predicted"/>
<dbReference type="InterPro" id="IPR001375">
    <property type="entry name" value="Peptidase_S9_cat"/>
</dbReference>
<evidence type="ECO:0000259" key="2">
    <source>
        <dbReference type="Pfam" id="PF00326"/>
    </source>
</evidence>
<protein>
    <submittedName>
        <fullName evidence="3">Prolyl oligopeptidase family serine peptidase</fullName>
    </submittedName>
</protein>
<sequence>MPQIPAKAFAARSQLSGAKISPDGSQLVSRSNLNGMDYVMLFNAASGEPVGNFPMGEGNRLNWVRWAGNRRLLVSASAWDKFNRYWTRLFVVELDTGELYMIGRKEPVRDGDNVIWVAEDGSSVLVSIQANPRHYPSVYSYDLTRDGKREQVQGSRVGVWNWYADREGNVRIGTGLYRKKLRVFYRRPGEENLHMVDKIHTDDLKKENDTYRYLDILGVEPGTNVGYILEESEEGKVGLRRYDFARSEIVDTLYEHPQYDVDGVAFSRDGKPIAITYTDDSSHVVWLDEQLGAIQKGLEGALEEDKVLIASRSHNDERMIIQTGGAADPGALYVFTPAAGTLEALGEMSAGVPFEHLAQPKAITYTARDGTRIRAYLTLPRGVPAKDLPLIIYPHGGPYGIRDTLSYDAQAQLLANRGYAVIQPNYRGSGGYGDAFFDLGYGQIGRGMQDDLDDAMDWAVGQGIADPARVCLVGGSYGGYAAIWGVVRNPERYRCAASWAGVMDWDSMLRYDSQFFSRQTTNRWRDRYEGKEDKDFRLADVSPVQQAGNLKRPVLLAHGTDDGIVNVGQYHQMLAAAKKQGVPASELLIEDDGHSFTEIASREAWFEALDEFLKEHNPPD</sequence>
<dbReference type="InterPro" id="IPR029058">
    <property type="entry name" value="AB_hydrolase_fold"/>
</dbReference>
<evidence type="ECO:0000313" key="3">
    <source>
        <dbReference type="EMBL" id="QZD95058.1"/>
    </source>
</evidence>
<reference evidence="3 4" key="1">
    <citation type="submission" date="2021-08" db="EMBL/GenBank/DDBJ databases">
        <title>Comparative Genomics Analysis of the Genus Qipengyuania Reveals Extensive Genetic Diversity and Metabolic Versatility, Including the Description of Fifteen Novel Species.</title>
        <authorList>
            <person name="Liu Y."/>
        </authorList>
    </citation>
    <scope>NUCLEOTIDE SEQUENCE [LARGE SCALE GENOMIC DNA]</scope>
    <source>
        <strain evidence="3 4">1NDH1</strain>
    </source>
</reference>
<organism evidence="3 4">
    <name type="scientific">Qipengyuania gelatinilytica</name>
    <dbReference type="NCBI Taxonomy" id="2867231"/>
    <lineage>
        <taxon>Bacteria</taxon>
        <taxon>Pseudomonadati</taxon>
        <taxon>Pseudomonadota</taxon>
        <taxon>Alphaproteobacteria</taxon>
        <taxon>Sphingomonadales</taxon>
        <taxon>Erythrobacteraceae</taxon>
        <taxon>Qipengyuania</taxon>
    </lineage>
</organism>
<dbReference type="SUPFAM" id="SSF53474">
    <property type="entry name" value="alpha/beta-Hydrolases"/>
    <property type="match status" value="1"/>
</dbReference>
<gene>
    <name evidence="3" type="ORF">K3136_13445</name>
</gene>
<dbReference type="PANTHER" id="PTHR42776">
    <property type="entry name" value="SERINE PEPTIDASE S9 FAMILY MEMBER"/>
    <property type="match status" value="1"/>
</dbReference>
<keyword evidence="4" id="KW-1185">Reference proteome</keyword>
<evidence type="ECO:0000256" key="1">
    <source>
        <dbReference type="ARBA" id="ARBA00022801"/>
    </source>
</evidence>
<accession>A0ABX9A723</accession>
<dbReference type="Proteomes" id="UP000824321">
    <property type="component" value="Chromosome"/>
</dbReference>
<dbReference type="Gene3D" id="2.130.10.10">
    <property type="entry name" value="YVTN repeat-like/Quinoprotein amine dehydrogenase"/>
    <property type="match status" value="1"/>
</dbReference>
<dbReference type="InterPro" id="IPR015943">
    <property type="entry name" value="WD40/YVTN_repeat-like_dom_sf"/>
</dbReference>
<dbReference type="RefSeq" id="WP_221430800.1">
    <property type="nucleotide sequence ID" value="NZ_CP081294.1"/>
</dbReference>